<dbReference type="InterPro" id="IPR009003">
    <property type="entry name" value="Peptidase_S1_PA"/>
</dbReference>
<evidence type="ECO:0000256" key="14">
    <source>
        <dbReference type="ARBA" id="ARBA00032850"/>
    </source>
</evidence>
<dbReference type="NCBIfam" id="TIGR02037">
    <property type="entry name" value="degP_htrA_DO"/>
    <property type="match status" value="1"/>
</dbReference>
<dbReference type="PROSITE" id="PS50106">
    <property type="entry name" value="PDZ"/>
    <property type="match status" value="2"/>
</dbReference>
<evidence type="ECO:0000256" key="1">
    <source>
        <dbReference type="ARBA" id="ARBA00001772"/>
    </source>
</evidence>
<comment type="caution">
    <text evidence="17">The sequence shown here is derived from an EMBL/GenBank/DDBJ whole genome shotgun (WGS) entry which is preliminary data.</text>
</comment>
<keyword evidence="18" id="KW-1185">Reference proteome</keyword>
<keyword evidence="7" id="KW-0645">Protease</keyword>
<evidence type="ECO:0000256" key="15">
    <source>
        <dbReference type="SAM" id="SignalP"/>
    </source>
</evidence>
<evidence type="ECO:0000256" key="4">
    <source>
        <dbReference type="ARBA" id="ARBA00010541"/>
    </source>
</evidence>
<feature type="domain" description="PDZ" evidence="16">
    <location>
        <begin position="387"/>
        <end position="449"/>
    </location>
</feature>
<evidence type="ECO:0000259" key="16">
    <source>
        <dbReference type="PROSITE" id="PS50106"/>
    </source>
</evidence>
<dbReference type="SMART" id="SM00228">
    <property type="entry name" value="PDZ"/>
    <property type="match status" value="2"/>
</dbReference>
<gene>
    <name evidence="17" type="ORF">AU05_12315</name>
</gene>
<feature type="non-terminal residue" evidence="17">
    <location>
        <position position="449"/>
    </location>
</feature>
<dbReference type="SUPFAM" id="SSF50494">
    <property type="entry name" value="Trypsin-like serine proteases"/>
    <property type="match status" value="1"/>
</dbReference>
<evidence type="ECO:0000256" key="5">
    <source>
        <dbReference type="ARBA" id="ARBA00013035"/>
    </source>
</evidence>
<keyword evidence="11" id="KW-0378">Hydrolase</keyword>
<evidence type="ECO:0000256" key="11">
    <source>
        <dbReference type="ARBA" id="ARBA00022801"/>
    </source>
</evidence>
<name>A0ABN0SCU4_9GAMM</name>
<dbReference type="PANTHER" id="PTHR22939">
    <property type="entry name" value="SERINE PROTEASE FAMILY S1C HTRA-RELATED"/>
    <property type="match status" value="1"/>
</dbReference>
<dbReference type="RefSeq" id="WP_037001380.1">
    <property type="nucleotide sequence ID" value="NZ_JFJN01000034.1"/>
</dbReference>
<dbReference type="EC" id="3.4.21.107" evidence="5"/>
<dbReference type="Pfam" id="PF13365">
    <property type="entry name" value="Trypsin_2"/>
    <property type="match status" value="1"/>
</dbReference>
<keyword evidence="8 15" id="KW-0732">Signal</keyword>
<dbReference type="PRINTS" id="PR00834">
    <property type="entry name" value="PROTEASES2C"/>
</dbReference>
<organism evidence="17 18">
    <name type="scientific">Ectopseudomonas composti</name>
    <dbReference type="NCBI Taxonomy" id="658457"/>
    <lineage>
        <taxon>Bacteria</taxon>
        <taxon>Pseudomonadati</taxon>
        <taxon>Pseudomonadota</taxon>
        <taxon>Gammaproteobacteria</taxon>
        <taxon>Pseudomonadales</taxon>
        <taxon>Pseudomonadaceae</taxon>
        <taxon>Ectopseudomonas</taxon>
    </lineage>
</organism>
<evidence type="ECO:0000256" key="8">
    <source>
        <dbReference type="ARBA" id="ARBA00022729"/>
    </source>
</evidence>
<dbReference type="Pfam" id="PF00595">
    <property type="entry name" value="PDZ"/>
    <property type="match status" value="1"/>
</dbReference>
<accession>A0ABN0SCU4</accession>
<comment type="function">
    <text evidence="2">Might be efficient in the degradation of transiently denatured and unfolded proteins which accumulate in the periplasm following stress conditions.</text>
</comment>
<dbReference type="InterPro" id="IPR011782">
    <property type="entry name" value="Pept_S1C_Do"/>
</dbReference>
<evidence type="ECO:0000313" key="17">
    <source>
        <dbReference type="EMBL" id="EZH80875.1"/>
    </source>
</evidence>
<evidence type="ECO:0000256" key="10">
    <source>
        <dbReference type="ARBA" id="ARBA00022764"/>
    </source>
</evidence>
<dbReference type="InterPro" id="IPR001478">
    <property type="entry name" value="PDZ"/>
</dbReference>
<sequence>MRKLKSIAPLLAIALLWGQSLLAQASLPDFTDLVEEASPAVVNISTRQKLPERAVAGQPGLPDLEGLPPMFREFFERSIPQAPRNPGGRQREAQSLGSGFIISPDGYIMTNNHVVADADEIIVRLSDRSELEAKLIGADPRSDVALLKVEAKDLPVVRLGKADDLKVGEWVLAIGSPFGFDHSVTAGIVSAKGRNLPSDSYVPFIQTDVAINPGNSGGPLFNLQGEVVGINSQIFTRSGGFMGLSFAIPMEVAMQVADQLKADGKVTRGWLGVVIQEVNKDLAESFGLDKPAGALVAQVLEDGPADKGGLQVGDVILSLNGKPIIMSADLPHLVGGLKPGEKAELDVVRDGSRKKLDVTVGTLPEEGQELASSDSAQGGERSNNRLGVTVVELTAEQKKGLDLKGGVVIKEVLNGPAAMIGLRPGDVITHLNNQAIDSTSTFTQVAQEL</sequence>
<evidence type="ECO:0000256" key="3">
    <source>
        <dbReference type="ARBA" id="ARBA00004418"/>
    </source>
</evidence>
<dbReference type="InterPro" id="IPR036034">
    <property type="entry name" value="PDZ_sf"/>
</dbReference>
<dbReference type="Gene3D" id="2.30.42.10">
    <property type="match status" value="2"/>
</dbReference>
<proteinExistence type="inferred from homology"/>
<protein>
    <recommendedName>
        <fullName evidence="6">Probable periplasmic serine endoprotease DegP-like</fullName>
        <ecNumber evidence="5">3.4.21.107</ecNumber>
    </recommendedName>
    <alternativeName>
        <fullName evidence="14">Protease Do</fullName>
    </alternativeName>
</protein>
<keyword evidence="12" id="KW-0720">Serine protease</keyword>
<dbReference type="Gene3D" id="2.40.10.120">
    <property type="match status" value="1"/>
</dbReference>
<dbReference type="PANTHER" id="PTHR22939:SF130">
    <property type="entry name" value="PERIPLASMIC SERINE ENDOPROTEASE DEGP-LIKE-RELATED"/>
    <property type="match status" value="1"/>
</dbReference>
<feature type="chain" id="PRO_5046137317" description="Probable periplasmic serine endoprotease DegP-like" evidence="15">
    <location>
        <begin position="26"/>
        <end position="449"/>
    </location>
</feature>
<dbReference type="InterPro" id="IPR001940">
    <property type="entry name" value="Peptidase_S1C"/>
</dbReference>
<dbReference type="CDD" id="cd10839">
    <property type="entry name" value="cpPDZ1_DegP-like"/>
    <property type="match status" value="1"/>
</dbReference>
<feature type="signal peptide" evidence="15">
    <location>
        <begin position="1"/>
        <end position="25"/>
    </location>
</feature>
<comment type="catalytic activity">
    <reaction evidence="1">
        <text>Acts on substrates that are at least partially unfolded. The cleavage site P1 residue is normally between a pair of hydrophobic residues, such as Val-|-Val.</text>
        <dbReference type="EC" id="3.4.21.107"/>
    </reaction>
</comment>
<evidence type="ECO:0000256" key="6">
    <source>
        <dbReference type="ARBA" id="ARBA00013958"/>
    </source>
</evidence>
<dbReference type="Pfam" id="PF13180">
    <property type="entry name" value="PDZ_2"/>
    <property type="match status" value="1"/>
</dbReference>
<feature type="domain" description="PDZ" evidence="16">
    <location>
        <begin position="265"/>
        <end position="338"/>
    </location>
</feature>
<dbReference type="EMBL" id="JFJN01000034">
    <property type="protein sequence ID" value="EZH80875.1"/>
    <property type="molecule type" value="Genomic_DNA"/>
</dbReference>
<evidence type="ECO:0000256" key="12">
    <source>
        <dbReference type="ARBA" id="ARBA00022825"/>
    </source>
</evidence>
<dbReference type="Proteomes" id="UP000023842">
    <property type="component" value="Unassembled WGS sequence"/>
</dbReference>
<evidence type="ECO:0000256" key="13">
    <source>
        <dbReference type="ARBA" id="ARBA00023016"/>
    </source>
</evidence>
<comment type="similarity">
    <text evidence="4">Belongs to the peptidase S1C family.</text>
</comment>
<keyword evidence="9" id="KW-0677">Repeat</keyword>
<evidence type="ECO:0000256" key="2">
    <source>
        <dbReference type="ARBA" id="ARBA00002610"/>
    </source>
</evidence>
<keyword evidence="13" id="KW-0346">Stress response</keyword>
<evidence type="ECO:0000256" key="7">
    <source>
        <dbReference type="ARBA" id="ARBA00022670"/>
    </source>
</evidence>
<keyword evidence="10" id="KW-0574">Periplasm</keyword>
<comment type="subcellular location">
    <subcellularLocation>
        <location evidence="3">Periplasm</location>
    </subcellularLocation>
</comment>
<evidence type="ECO:0000256" key="9">
    <source>
        <dbReference type="ARBA" id="ARBA00022737"/>
    </source>
</evidence>
<dbReference type="SUPFAM" id="SSF50156">
    <property type="entry name" value="PDZ domain-like"/>
    <property type="match status" value="2"/>
</dbReference>
<reference evidence="18" key="1">
    <citation type="journal article" date="2014" name="Genome Announc.">
        <title>Draft Genome Sequence of the algae degrading bacterium Pseudomonas mendocina AD6.</title>
        <authorList>
            <person name="Barney B.M."/>
            <person name="Lenneman E.M."/>
        </authorList>
    </citation>
    <scope>NUCLEOTIDE SEQUENCE [LARGE SCALE GENOMIC DNA]</scope>
    <source>
        <strain evidence="18">AD6</strain>
    </source>
</reference>
<evidence type="ECO:0000313" key="18">
    <source>
        <dbReference type="Proteomes" id="UP000023842"/>
    </source>
</evidence>